<reference evidence="1" key="1">
    <citation type="submission" date="2021-01" db="EMBL/GenBank/DDBJ databases">
        <authorList>
            <consortium name="Aspergillus luchuensis mut. kawachii IFO 4304 genome sequencing consortium"/>
            <person name="Kazuki M."/>
            <person name="Futagami T."/>
        </authorList>
    </citation>
    <scope>NUCLEOTIDE SEQUENCE</scope>
    <source>
        <strain evidence="1">IFO 4308</strain>
    </source>
</reference>
<reference evidence="1" key="2">
    <citation type="submission" date="2021-02" db="EMBL/GenBank/DDBJ databases">
        <title>Aspergillus luchuensis mut. kawachii IFO 4304 genome sequence.</title>
        <authorList>
            <person name="Mori K."/>
            <person name="Kadooka C."/>
            <person name="Goto M."/>
            <person name="Futagami T."/>
        </authorList>
    </citation>
    <scope>NUCLEOTIDE SEQUENCE</scope>
    <source>
        <strain evidence="1">IFO 4308</strain>
    </source>
</reference>
<dbReference type="KEGG" id="aluc:AKAW2_21371S"/>
<gene>
    <name evidence="1" type="ORF">AKAW2_21371S</name>
</gene>
<accession>A0A7R7WTX7</accession>
<evidence type="ECO:0000313" key="2">
    <source>
        <dbReference type="Proteomes" id="UP000661280"/>
    </source>
</evidence>
<evidence type="ECO:0000313" key="1">
    <source>
        <dbReference type="EMBL" id="BCR96431.1"/>
    </source>
</evidence>
<dbReference type="AlphaFoldDB" id="A0A7R7WTX7"/>
<proteinExistence type="predicted"/>
<keyword evidence="2" id="KW-1185">Reference proteome</keyword>
<dbReference type="EMBL" id="AP024426">
    <property type="protein sequence ID" value="BCR96431.1"/>
    <property type="molecule type" value="Genomic_DNA"/>
</dbReference>
<protein>
    <submittedName>
        <fullName evidence="1">Uncharacterized protein</fullName>
    </submittedName>
</protein>
<sequence length="104" mass="11239">MEEWDLETGNADLIYLPGGMDSWMTVDHNRVGEELLEACGISAPSDLGPDGFLPARVRVRLKKLSAGCMTSLSCPPFRCTCDICGHLTRPGGPLYLIASCQPGR</sequence>
<dbReference type="Proteomes" id="UP000661280">
    <property type="component" value="Chromosome 2"/>
</dbReference>
<dbReference type="RefSeq" id="XP_041540197.1">
    <property type="nucleotide sequence ID" value="XM_041686187.1"/>
</dbReference>
<organism evidence="1 2">
    <name type="scientific">Aspergillus kawachii</name>
    <name type="common">White koji mold</name>
    <name type="synonym">Aspergillus awamori var. kawachi</name>
    <dbReference type="NCBI Taxonomy" id="1069201"/>
    <lineage>
        <taxon>Eukaryota</taxon>
        <taxon>Fungi</taxon>
        <taxon>Dikarya</taxon>
        <taxon>Ascomycota</taxon>
        <taxon>Pezizomycotina</taxon>
        <taxon>Eurotiomycetes</taxon>
        <taxon>Eurotiomycetidae</taxon>
        <taxon>Eurotiales</taxon>
        <taxon>Aspergillaceae</taxon>
        <taxon>Aspergillus</taxon>
        <taxon>Aspergillus subgen. Circumdati</taxon>
    </lineage>
</organism>
<dbReference type="GeneID" id="64957756"/>
<name>A0A7R7WTX7_ASPKA</name>